<evidence type="ECO:0000256" key="8">
    <source>
        <dbReference type="PIRSR" id="PIRSR601519-1"/>
    </source>
</evidence>
<feature type="binding site" evidence="8">
    <location>
        <position position="54"/>
    </location>
    <ligand>
        <name>Fe cation</name>
        <dbReference type="ChEBI" id="CHEBI:24875"/>
        <label>1</label>
    </ligand>
</feature>
<dbReference type="InterPro" id="IPR008331">
    <property type="entry name" value="Ferritin_DPS_dom"/>
</dbReference>
<dbReference type="FunFam" id="1.20.1260.10:FF:000001">
    <property type="entry name" value="Non-heme ferritin"/>
    <property type="match status" value="1"/>
</dbReference>
<dbReference type="GO" id="GO:0005829">
    <property type="term" value="C:cytosol"/>
    <property type="evidence" value="ECO:0007669"/>
    <property type="project" value="TreeGrafter"/>
</dbReference>
<dbReference type="PANTHER" id="PTHR11431:SF127">
    <property type="entry name" value="BACTERIAL NON-HEME FERRITIN"/>
    <property type="match status" value="1"/>
</dbReference>
<keyword evidence="6 8" id="KW-0408">Iron</keyword>
<dbReference type="GO" id="GO:0008198">
    <property type="term" value="F:ferrous iron binding"/>
    <property type="evidence" value="ECO:0007669"/>
    <property type="project" value="TreeGrafter"/>
</dbReference>
<dbReference type="SUPFAM" id="SSF47240">
    <property type="entry name" value="Ferritin-like"/>
    <property type="match status" value="1"/>
</dbReference>
<sequence length="162" mass="18685">MKLSKKLEKALNDQIRKEYEAAYVYNGMRIYLDDAGLRGASSWMTKQTQEELEHAEAFIQHVKSMDGKVILEKVEGQKTDYKDLLEVLEAAYKHEQMITKSISEILDLAMAEKQYATENFLRKFVDEQVEEEESFRDLIDLVKFVGNDKAALLKVDSGLGKR</sequence>
<feature type="binding site" evidence="8">
    <location>
        <position position="95"/>
    </location>
    <ligand>
        <name>Fe cation</name>
        <dbReference type="ChEBI" id="CHEBI:24875"/>
        <label>1</label>
    </ligand>
</feature>
<dbReference type="EC" id="1.16.3.2" evidence="9"/>
<evidence type="ECO:0000259" key="10">
    <source>
        <dbReference type="PROSITE" id="PS50905"/>
    </source>
</evidence>
<reference evidence="11 12" key="1">
    <citation type="submission" date="2019-02" db="EMBL/GenBank/DDBJ databases">
        <authorList>
            <consortium name="Pathogen Informatics"/>
        </authorList>
    </citation>
    <scope>NUCLEOTIDE SEQUENCE [LARGE SCALE GENOMIC DNA]</scope>
    <source>
        <strain evidence="11 12">3012STDY7089603</strain>
    </source>
</reference>
<evidence type="ECO:0000256" key="5">
    <source>
        <dbReference type="ARBA" id="ARBA00023002"/>
    </source>
</evidence>
<keyword evidence="5 11" id="KW-0560">Oxidoreductase</keyword>
<dbReference type="InterPro" id="IPR041719">
    <property type="entry name" value="Ferritin_prok"/>
</dbReference>
<dbReference type="GO" id="GO:0042802">
    <property type="term" value="F:identical protein binding"/>
    <property type="evidence" value="ECO:0007669"/>
    <property type="project" value="UniProtKB-ARBA"/>
</dbReference>
<dbReference type="InterPro" id="IPR001519">
    <property type="entry name" value="Ferritin"/>
</dbReference>
<gene>
    <name evidence="11" type="primary">ftnA_2</name>
    <name evidence="11" type="ORF">NCTC13150_00628</name>
</gene>
<evidence type="ECO:0000256" key="7">
    <source>
        <dbReference type="ARBA" id="ARBA00048035"/>
    </source>
</evidence>
<dbReference type="InterPro" id="IPR009040">
    <property type="entry name" value="Ferritin-like_diiron"/>
</dbReference>
<dbReference type="EMBL" id="CAACYI010000001">
    <property type="protein sequence ID" value="VFB16112.1"/>
    <property type="molecule type" value="Genomic_DNA"/>
</dbReference>
<dbReference type="GO" id="GO:0006879">
    <property type="term" value="P:intracellular iron ion homeostasis"/>
    <property type="evidence" value="ECO:0007669"/>
    <property type="project" value="UniProtKB-KW"/>
</dbReference>
<evidence type="ECO:0000256" key="1">
    <source>
        <dbReference type="ARBA" id="ARBA00002485"/>
    </source>
</evidence>
<name>A0A8H2M3W4_9FIRM</name>
<comment type="function">
    <text evidence="1 9">Iron-storage protein.</text>
</comment>
<proteinExistence type="inferred from homology"/>
<comment type="subcellular location">
    <subcellularLocation>
        <location evidence="9">Cytoplasm</location>
    </subcellularLocation>
</comment>
<comment type="catalytic activity">
    <reaction evidence="7 9">
        <text>4 Fe(2+) + O2 + 6 H2O = 4 iron(III) oxide-hydroxide + 12 H(+)</text>
        <dbReference type="Rhea" id="RHEA:11972"/>
        <dbReference type="ChEBI" id="CHEBI:15377"/>
        <dbReference type="ChEBI" id="CHEBI:15378"/>
        <dbReference type="ChEBI" id="CHEBI:15379"/>
        <dbReference type="ChEBI" id="CHEBI:29033"/>
        <dbReference type="ChEBI" id="CHEBI:78619"/>
        <dbReference type="EC" id="1.16.3.2"/>
    </reaction>
</comment>
<dbReference type="AlphaFoldDB" id="A0A8H2M3W4"/>
<evidence type="ECO:0000313" key="12">
    <source>
        <dbReference type="Proteomes" id="UP000377798"/>
    </source>
</evidence>
<dbReference type="CDD" id="cd01055">
    <property type="entry name" value="Nonheme_Ferritin"/>
    <property type="match status" value="1"/>
</dbReference>
<comment type="similarity">
    <text evidence="2 9">Belongs to the ferritin family. Prokaryotic subfamily.</text>
</comment>
<accession>A0A8H2M3W4</accession>
<dbReference type="GO" id="GO:0006826">
    <property type="term" value="P:iron ion transport"/>
    <property type="evidence" value="ECO:0007669"/>
    <property type="project" value="InterPro"/>
</dbReference>
<evidence type="ECO:0000256" key="3">
    <source>
        <dbReference type="ARBA" id="ARBA00022434"/>
    </source>
</evidence>
<evidence type="ECO:0000256" key="4">
    <source>
        <dbReference type="ARBA" id="ARBA00022723"/>
    </source>
</evidence>
<evidence type="ECO:0000256" key="9">
    <source>
        <dbReference type="RuleBase" id="RU361145"/>
    </source>
</evidence>
<evidence type="ECO:0000313" key="11">
    <source>
        <dbReference type="EMBL" id="VFB16112.1"/>
    </source>
</evidence>
<comment type="caution">
    <text evidence="11">The sequence shown here is derived from an EMBL/GenBank/DDBJ whole genome shotgun (WGS) entry which is preliminary data.</text>
</comment>
<keyword evidence="3 9" id="KW-0409">Iron storage</keyword>
<feature type="domain" description="Ferritin-like diiron" evidence="10">
    <location>
        <begin position="1"/>
        <end position="146"/>
    </location>
</feature>
<keyword evidence="9" id="KW-0963">Cytoplasm</keyword>
<dbReference type="Proteomes" id="UP000377798">
    <property type="component" value="Unassembled WGS sequence"/>
</dbReference>
<feature type="binding site" evidence="8">
    <location>
        <position position="128"/>
    </location>
    <ligand>
        <name>Fe cation</name>
        <dbReference type="ChEBI" id="CHEBI:24875"/>
        <label>1</label>
    </ligand>
</feature>
<dbReference type="InterPro" id="IPR009078">
    <property type="entry name" value="Ferritin-like_SF"/>
</dbReference>
<dbReference type="PANTHER" id="PTHR11431">
    <property type="entry name" value="FERRITIN"/>
    <property type="match status" value="1"/>
</dbReference>
<dbReference type="GO" id="GO:0008199">
    <property type="term" value="F:ferric iron binding"/>
    <property type="evidence" value="ECO:0007669"/>
    <property type="project" value="InterPro"/>
</dbReference>
<feature type="binding site" evidence="8">
    <location>
        <position position="51"/>
    </location>
    <ligand>
        <name>Fe cation</name>
        <dbReference type="ChEBI" id="CHEBI:24875"/>
        <label>1</label>
    </ligand>
</feature>
<evidence type="ECO:0000256" key="6">
    <source>
        <dbReference type="ARBA" id="ARBA00023004"/>
    </source>
</evidence>
<feature type="binding site" evidence="8">
    <location>
        <position position="18"/>
    </location>
    <ligand>
        <name>Fe cation</name>
        <dbReference type="ChEBI" id="CHEBI:24875"/>
        <label>1</label>
    </ligand>
</feature>
<dbReference type="Gene3D" id="1.20.1260.10">
    <property type="match status" value="1"/>
</dbReference>
<dbReference type="Pfam" id="PF00210">
    <property type="entry name" value="Ferritin"/>
    <property type="match status" value="1"/>
</dbReference>
<dbReference type="InterPro" id="IPR012347">
    <property type="entry name" value="Ferritin-like"/>
</dbReference>
<dbReference type="GO" id="GO:0004322">
    <property type="term" value="F:ferroxidase activity"/>
    <property type="evidence" value="ECO:0007669"/>
    <property type="project" value="TreeGrafter"/>
</dbReference>
<evidence type="ECO:0000256" key="2">
    <source>
        <dbReference type="ARBA" id="ARBA00006950"/>
    </source>
</evidence>
<keyword evidence="12" id="KW-1185">Reference proteome</keyword>
<keyword evidence="4 8" id="KW-0479">Metal-binding</keyword>
<organism evidence="11 12">
    <name type="scientific">Urinicoccus massiliensis</name>
    <dbReference type="NCBI Taxonomy" id="1723382"/>
    <lineage>
        <taxon>Bacteria</taxon>
        <taxon>Bacillati</taxon>
        <taxon>Bacillota</taxon>
        <taxon>Tissierellia</taxon>
        <taxon>Tissierellales</taxon>
        <taxon>Peptoniphilaceae</taxon>
        <taxon>Urinicoccus</taxon>
    </lineage>
</organism>
<dbReference type="RefSeq" id="WP_072469395.1">
    <property type="nucleotide sequence ID" value="NZ_CAACYI010000001.1"/>
</dbReference>
<dbReference type="PROSITE" id="PS50905">
    <property type="entry name" value="FERRITIN_LIKE"/>
    <property type="match status" value="1"/>
</dbReference>
<protein>
    <recommendedName>
        <fullName evidence="9">Ferritin</fullName>
        <ecNumber evidence="9">1.16.3.2</ecNumber>
    </recommendedName>
</protein>